<feature type="compositionally biased region" description="Basic and acidic residues" evidence="1">
    <location>
        <begin position="322"/>
        <end position="341"/>
    </location>
</feature>
<accession>A0A1E8DYU5</accession>
<feature type="region of interest" description="Disordered" evidence="1">
    <location>
        <begin position="574"/>
        <end position="604"/>
    </location>
</feature>
<feature type="compositionally biased region" description="Basic and acidic residues" evidence="1">
    <location>
        <begin position="444"/>
        <end position="460"/>
    </location>
</feature>
<dbReference type="STRING" id="202956.BJN41_13725"/>
<dbReference type="Proteomes" id="UP000186931">
    <property type="component" value="Unassembled WGS sequence"/>
</dbReference>
<comment type="caution">
    <text evidence="2">The sequence shown here is derived from an EMBL/GenBank/DDBJ whole genome shotgun (WGS) entry which is preliminary data.</text>
</comment>
<sequence>MIVEFFRYGAGLSKGPLDYFLGKKRDREHAKILSGNEQEVAGLIDSSPFAKKYTSGCLSFYESDLSDEAKRKIMADFEHCLFPGMSSDQYRVLWIEHRDKINEETGERRLELNFLIPNTEILTGNRLQPFYHEADMPRVDLFKKIINFEHQLHDPDDPMFRQDIKTKKSLPKNTADIKRVLDVAAKKQIEEGFITDRESMKQWLIDLGLDVTKETAKAISIKNPYGDENSRPIRLEGAIYEQNFRFGAEGDSLTAEASERYRREARKRYRENLQRYAEQIDGKIREFQQKYQQRDAELEKAGHASHERAKDPNLDQQGGVEKSAERSHERDYRADYNRQEDVAESTYRSNHRNSGSLPEASRELRGDLARVHPLERRNSKAIQFKNGPYFIKYSLDFSSTYRLYQHHFDDIRRDEQVQRDPSQRSASTADRASHRGKNSGIQEVAERHLRDQKQQREEINGSRSTVIADYRAATAAAREGLEAAGRAAESTRIARESLAATRRLHSDLTQKERGRSADRQTLSGNSEKTLRADSLRAFFRGFTERIGDRFKDACDEIGEFFRRTRRIEKLVKGDFAEPGASRNREANEATGEPNQRENELSRAVSTKVSGFNPGYIFKALDELDKRKELQAKQRAAERSSGLDCEM</sequence>
<dbReference type="AlphaFoldDB" id="A0A1E8DYU5"/>
<feature type="compositionally biased region" description="Basic and acidic residues" evidence="1">
    <location>
        <begin position="504"/>
        <end position="518"/>
    </location>
</feature>
<organism evidence="2 3">
    <name type="scientific">Acinetobacter towneri</name>
    <dbReference type="NCBI Taxonomy" id="202956"/>
    <lineage>
        <taxon>Bacteria</taxon>
        <taxon>Pseudomonadati</taxon>
        <taxon>Pseudomonadota</taxon>
        <taxon>Gammaproteobacteria</taxon>
        <taxon>Moraxellales</taxon>
        <taxon>Moraxellaceae</taxon>
        <taxon>Acinetobacter</taxon>
    </lineage>
</organism>
<protein>
    <recommendedName>
        <fullName evidence="4">Mobilization protein</fullName>
    </recommendedName>
</protein>
<reference evidence="2 3" key="1">
    <citation type="submission" date="2016-10" db="EMBL/GenBank/DDBJ databases">
        <title>Genome of airborne Acinetobacter sp. 5-2Ac02 in the hospital environment: Species near to Acinetobacter towneri.</title>
        <authorList>
            <person name="Barbosa B."/>
            <person name="Fernandez-Garcia L."/>
            <person name="Gato E."/>
            <person name="Leao R."/>
            <person name="Albano R."/>
            <person name="Fernandez B."/>
            <person name="Fernandez-Cuenca F."/>
            <person name="Marques E."/>
            <person name="Tomas M."/>
        </authorList>
    </citation>
    <scope>NUCLEOTIDE SEQUENCE [LARGE SCALE GENOMIC DNA]</scope>
    <source>
        <strain evidence="2 3">5-2Ac02</strain>
    </source>
</reference>
<proteinExistence type="predicted"/>
<evidence type="ECO:0000313" key="3">
    <source>
        <dbReference type="Proteomes" id="UP000186931"/>
    </source>
</evidence>
<feature type="compositionally biased region" description="Basic and acidic residues" evidence="1">
    <location>
        <begin position="292"/>
        <end position="313"/>
    </location>
</feature>
<evidence type="ECO:0000256" key="1">
    <source>
        <dbReference type="SAM" id="MobiDB-lite"/>
    </source>
</evidence>
<feature type="compositionally biased region" description="Basic and acidic residues" evidence="1">
    <location>
        <begin position="412"/>
        <end position="422"/>
    </location>
</feature>
<evidence type="ECO:0000313" key="2">
    <source>
        <dbReference type="EMBL" id="OFE42565.1"/>
    </source>
</evidence>
<feature type="region of interest" description="Disordered" evidence="1">
    <location>
        <begin position="292"/>
        <end position="364"/>
    </location>
</feature>
<dbReference type="EMBL" id="MKQS01000036">
    <property type="protein sequence ID" value="OFE42565.1"/>
    <property type="molecule type" value="Genomic_DNA"/>
</dbReference>
<gene>
    <name evidence="2" type="ORF">BJN41_13725</name>
</gene>
<feature type="region of interest" description="Disordered" evidence="1">
    <location>
        <begin position="501"/>
        <end position="526"/>
    </location>
</feature>
<feature type="compositionally biased region" description="Polar residues" evidence="1">
    <location>
        <begin position="346"/>
        <end position="356"/>
    </location>
</feature>
<feature type="region of interest" description="Disordered" evidence="1">
    <location>
        <begin position="412"/>
        <end position="462"/>
    </location>
</feature>
<dbReference type="RefSeq" id="WP_070155628.1">
    <property type="nucleotide sequence ID" value="NZ_MKQS01000036.1"/>
</dbReference>
<evidence type="ECO:0008006" key="4">
    <source>
        <dbReference type="Google" id="ProtNLM"/>
    </source>
</evidence>
<name>A0A1E8DYU5_9GAMM</name>